<dbReference type="EMBL" id="MVHL01000081">
    <property type="protein sequence ID" value="ORA42253.1"/>
    <property type="molecule type" value="Genomic_DNA"/>
</dbReference>
<evidence type="ECO:0000313" key="9">
    <source>
        <dbReference type="Proteomes" id="UP001207588"/>
    </source>
</evidence>
<evidence type="ECO:0000256" key="1">
    <source>
        <dbReference type="ARBA" id="ARBA00007572"/>
    </source>
</evidence>
<dbReference type="InterPro" id="IPR014146">
    <property type="entry name" value="LigD_ligase_dom"/>
</dbReference>
<dbReference type="GO" id="GO:0005524">
    <property type="term" value="F:ATP binding"/>
    <property type="evidence" value="ECO:0007669"/>
    <property type="project" value="InterPro"/>
</dbReference>
<reference evidence="6" key="2">
    <citation type="submission" date="2020-07" db="EMBL/GenBank/DDBJ databases">
        <authorList>
            <person name="Pettersson B.M.F."/>
            <person name="Behra P.R.K."/>
            <person name="Ramesh M."/>
            <person name="Das S."/>
            <person name="Dasgupta S."/>
            <person name="Kirsebom L.A."/>
        </authorList>
    </citation>
    <scope>NUCLEOTIDE SEQUENCE</scope>
    <source>
        <strain evidence="6">DSM 45439</strain>
    </source>
</reference>
<dbReference type="PANTHER" id="PTHR45674">
    <property type="entry name" value="DNA LIGASE 1/3 FAMILY MEMBER"/>
    <property type="match status" value="1"/>
</dbReference>
<dbReference type="InterPro" id="IPR012309">
    <property type="entry name" value="DNA_ligase_ATP-dep_C"/>
</dbReference>
<dbReference type="SUPFAM" id="SSF56091">
    <property type="entry name" value="DNA ligase/mRNA capping enzyme, catalytic domain"/>
    <property type="match status" value="1"/>
</dbReference>
<dbReference type="Gene3D" id="2.40.50.140">
    <property type="entry name" value="Nucleic acid-binding proteins"/>
    <property type="match status" value="1"/>
</dbReference>
<evidence type="ECO:0000256" key="2">
    <source>
        <dbReference type="ARBA" id="ARBA00012727"/>
    </source>
</evidence>
<dbReference type="GO" id="GO:0006310">
    <property type="term" value="P:DNA recombination"/>
    <property type="evidence" value="ECO:0007669"/>
    <property type="project" value="InterPro"/>
</dbReference>
<comment type="catalytic activity">
    <reaction evidence="4">
        <text>ATP + (deoxyribonucleotide)n-3'-hydroxyl + 5'-phospho-(deoxyribonucleotide)m = (deoxyribonucleotide)n+m + AMP + diphosphate.</text>
        <dbReference type="EC" id="6.5.1.1"/>
    </reaction>
</comment>
<accession>A0AAW5SEG1</accession>
<dbReference type="InterPro" id="IPR012340">
    <property type="entry name" value="NA-bd_OB-fold"/>
</dbReference>
<dbReference type="CDD" id="cd07971">
    <property type="entry name" value="OBF_DNA_ligase_LigD"/>
    <property type="match status" value="1"/>
</dbReference>
<feature type="domain" description="ATP-dependent DNA ligase family profile" evidence="5">
    <location>
        <begin position="96"/>
        <end position="216"/>
    </location>
</feature>
<evidence type="ECO:0000256" key="4">
    <source>
        <dbReference type="ARBA" id="ARBA00034003"/>
    </source>
</evidence>
<comment type="caution">
    <text evidence="6">The sequence shown here is derived from an EMBL/GenBank/DDBJ whole genome shotgun (WGS) entry which is preliminary data.</text>
</comment>
<dbReference type="PANTHER" id="PTHR45674:SF4">
    <property type="entry name" value="DNA LIGASE 1"/>
    <property type="match status" value="1"/>
</dbReference>
<dbReference type="InterPro" id="IPR050191">
    <property type="entry name" value="ATP-dep_DNA_ligase"/>
</dbReference>
<evidence type="ECO:0000313" key="7">
    <source>
        <dbReference type="EMBL" id="ORA42253.1"/>
    </source>
</evidence>
<dbReference type="AlphaFoldDB" id="A0AAW5SEG1"/>
<dbReference type="SUPFAM" id="SSF50249">
    <property type="entry name" value="Nucleic acid-binding proteins"/>
    <property type="match status" value="1"/>
</dbReference>
<dbReference type="EMBL" id="JACKTG010000092">
    <property type="protein sequence ID" value="MCV6992994.1"/>
    <property type="molecule type" value="Genomic_DNA"/>
</dbReference>
<dbReference type="PROSITE" id="PS00697">
    <property type="entry name" value="DNA_LIGASE_A1"/>
    <property type="match status" value="1"/>
</dbReference>
<proteinExistence type="inferred from homology"/>
<dbReference type="Pfam" id="PF04679">
    <property type="entry name" value="DNA_ligase_A_C"/>
    <property type="match status" value="1"/>
</dbReference>
<gene>
    <name evidence="7" type="ORF">BST19_25545</name>
    <name evidence="6" type="ORF">H7I91_27720</name>
</gene>
<dbReference type="GO" id="GO:0003910">
    <property type="term" value="F:DNA ligase (ATP) activity"/>
    <property type="evidence" value="ECO:0007669"/>
    <property type="project" value="UniProtKB-EC"/>
</dbReference>
<dbReference type="Proteomes" id="UP000192293">
    <property type="component" value="Unassembled WGS sequence"/>
</dbReference>
<reference evidence="6" key="3">
    <citation type="journal article" date="2022" name="BMC Genomics">
        <title>Comparative genome analysis of mycobacteria focusing on tRNA and non-coding RNA.</title>
        <authorList>
            <person name="Behra P.R.K."/>
            <person name="Pettersson B.M.F."/>
            <person name="Ramesh M."/>
            <person name="Das S."/>
            <person name="Dasgupta S."/>
            <person name="Kirsebom L.A."/>
        </authorList>
    </citation>
    <scope>NUCLEOTIDE SEQUENCE</scope>
    <source>
        <strain evidence="6">DSM 45439</strain>
    </source>
</reference>
<name>A0AAW5SEG1_MYCBC</name>
<dbReference type="GO" id="GO:0006281">
    <property type="term" value="P:DNA repair"/>
    <property type="evidence" value="ECO:0007669"/>
    <property type="project" value="InterPro"/>
</dbReference>
<organism evidence="6 9">
    <name type="scientific">Mycobacterium bouchedurhonense</name>
    <dbReference type="NCBI Taxonomy" id="701041"/>
    <lineage>
        <taxon>Bacteria</taxon>
        <taxon>Bacillati</taxon>
        <taxon>Actinomycetota</taxon>
        <taxon>Actinomycetes</taxon>
        <taxon>Mycobacteriales</taxon>
        <taxon>Mycobacteriaceae</taxon>
        <taxon>Mycobacterium</taxon>
        <taxon>Mycobacterium avium complex (MAC)</taxon>
    </lineage>
</organism>
<evidence type="ECO:0000259" key="5">
    <source>
        <dbReference type="PROSITE" id="PS50160"/>
    </source>
</evidence>
<dbReference type="InterPro" id="IPR012310">
    <property type="entry name" value="DNA_ligase_ATP-dep_cent"/>
</dbReference>
<evidence type="ECO:0000313" key="6">
    <source>
        <dbReference type="EMBL" id="MCV6992994.1"/>
    </source>
</evidence>
<sequence>MLATLGAPPRGDRWSVEWKFDGQRASVIIAGGEVIVFSRNGSDVSLTFPELSSAAAAVGGRAVVLDGEVVALDADGRPSFTRLQRRWPQQRRPRPELLRAVPVRLMAFDVLAVDGQDLTDEPYERRREVLESLIVEESAVLTVPKAFVGIPAADMLEVARQHQIEGIVTKALDSPYREGRSPWWVKTPVRQTAELVVVAFAGPPGRVGALLLAGYDEAGELEVAGQVGTGFSAAMRRHLFELLQPIERHSPTVAGPAAAQGWRWVGPVYVGEVAFREYTPERGLRHVSWKGLRDVDPRRARLPPASN</sequence>
<dbReference type="RefSeq" id="WP_062886702.1">
    <property type="nucleotide sequence ID" value="NZ_JACKTG010000092.1"/>
</dbReference>
<dbReference type="Gene3D" id="3.30.470.30">
    <property type="entry name" value="DNA ligase/mRNA capping enzyme"/>
    <property type="match status" value="1"/>
</dbReference>
<evidence type="ECO:0000256" key="3">
    <source>
        <dbReference type="ARBA" id="ARBA00022598"/>
    </source>
</evidence>
<reference evidence="7 8" key="1">
    <citation type="submission" date="2017-02" db="EMBL/GenBank/DDBJ databases">
        <title>The new phylogeny of genus Mycobacterium.</title>
        <authorList>
            <person name="Tortoli E."/>
            <person name="Trovato A."/>
            <person name="Cirillo D.M."/>
        </authorList>
    </citation>
    <scope>NUCLEOTIDE SEQUENCE [LARGE SCALE GENOMIC DNA]</scope>
    <source>
        <strain evidence="7 8">DSM 45439</strain>
    </source>
</reference>
<evidence type="ECO:0000313" key="8">
    <source>
        <dbReference type="Proteomes" id="UP000192293"/>
    </source>
</evidence>
<dbReference type="EC" id="6.5.1.1" evidence="2"/>
<keyword evidence="3 6" id="KW-0436">Ligase</keyword>
<dbReference type="CDD" id="cd07906">
    <property type="entry name" value="Adenylation_DNA_ligase_LigD_LigC"/>
    <property type="match status" value="1"/>
</dbReference>
<protein>
    <recommendedName>
        <fullName evidence="2">DNA ligase (ATP)</fullName>
        <ecNumber evidence="2">6.5.1.1</ecNumber>
    </recommendedName>
</protein>
<dbReference type="Gene3D" id="3.30.1490.70">
    <property type="match status" value="1"/>
</dbReference>
<dbReference type="PROSITE" id="PS50160">
    <property type="entry name" value="DNA_LIGASE_A3"/>
    <property type="match status" value="1"/>
</dbReference>
<dbReference type="Proteomes" id="UP001207588">
    <property type="component" value="Unassembled WGS sequence"/>
</dbReference>
<keyword evidence="8" id="KW-1185">Reference proteome</keyword>
<dbReference type="InterPro" id="IPR016059">
    <property type="entry name" value="DNA_ligase_ATP-dep_CS"/>
</dbReference>
<comment type="similarity">
    <text evidence="1">Belongs to the ATP-dependent DNA ligase family.</text>
</comment>
<dbReference type="Pfam" id="PF01068">
    <property type="entry name" value="DNA_ligase_A_M"/>
    <property type="match status" value="1"/>
</dbReference>
<dbReference type="NCBIfam" id="TIGR02779">
    <property type="entry name" value="NHEJ_ligase_lig"/>
    <property type="match status" value="1"/>
</dbReference>